<dbReference type="AlphaFoldDB" id="A0A3L6QSP0"/>
<dbReference type="Proteomes" id="UP000275267">
    <property type="component" value="Unassembled WGS sequence"/>
</dbReference>
<sequence length="144" mass="15664">MELACSQSRQPRHRCCCGRTAPSPPSHSGPLWPAQSTHRCRLSCSRLGETSTNGARRRPRGAAASAHFFGTSSSRIYKVYSPILGCARPFAPEPNNSKTRMERLHPIPSHEPNTTLLNLAPGVGPLDEHGKRRRASATIDLSGI</sequence>
<comment type="caution">
    <text evidence="2">The sequence shown here is derived from an EMBL/GenBank/DDBJ whole genome shotgun (WGS) entry which is preliminary data.</text>
</comment>
<reference evidence="3" key="1">
    <citation type="journal article" date="2019" name="Nat. Commun.">
        <title>The genome of broomcorn millet.</title>
        <authorList>
            <person name="Zou C."/>
            <person name="Miki D."/>
            <person name="Li D."/>
            <person name="Tang Q."/>
            <person name="Xiao L."/>
            <person name="Rajput S."/>
            <person name="Deng P."/>
            <person name="Jia W."/>
            <person name="Huang R."/>
            <person name="Zhang M."/>
            <person name="Sun Y."/>
            <person name="Hu J."/>
            <person name="Fu X."/>
            <person name="Schnable P.S."/>
            <person name="Li F."/>
            <person name="Zhang H."/>
            <person name="Feng B."/>
            <person name="Zhu X."/>
            <person name="Liu R."/>
            <person name="Schnable J.C."/>
            <person name="Zhu J.-K."/>
            <person name="Zhang H."/>
        </authorList>
    </citation>
    <scope>NUCLEOTIDE SEQUENCE [LARGE SCALE GENOMIC DNA]</scope>
</reference>
<gene>
    <name evidence="2" type="ORF">C2845_PM04G20270</name>
</gene>
<feature type="region of interest" description="Disordered" evidence="1">
    <location>
        <begin position="91"/>
        <end position="144"/>
    </location>
</feature>
<evidence type="ECO:0000313" key="2">
    <source>
        <dbReference type="EMBL" id="RLM86840.1"/>
    </source>
</evidence>
<feature type="region of interest" description="Disordered" evidence="1">
    <location>
        <begin position="13"/>
        <end position="32"/>
    </location>
</feature>
<accession>A0A3L6QSP0</accession>
<name>A0A3L6QSP0_PANMI</name>
<keyword evidence="3" id="KW-1185">Reference proteome</keyword>
<proteinExistence type="predicted"/>
<dbReference type="EMBL" id="PQIB02000011">
    <property type="protein sequence ID" value="RLM86840.1"/>
    <property type="molecule type" value="Genomic_DNA"/>
</dbReference>
<protein>
    <submittedName>
        <fullName evidence="2">Uncharacterized protein</fullName>
    </submittedName>
</protein>
<organism evidence="2 3">
    <name type="scientific">Panicum miliaceum</name>
    <name type="common">Proso millet</name>
    <name type="synonym">Broomcorn millet</name>
    <dbReference type="NCBI Taxonomy" id="4540"/>
    <lineage>
        <taxon>Eukaryota</taxon>
        <taxon>Viridiplantae</taxon>
        <taxon>Streptophyta</taxon>
        <taxon>Embryophyta</taxon>
        <taxon>Tracheophyta</taxon>
        <taxon>Spermatophyta</taxon>
        <taxon>Magnoliopsida</taxon>
        <taxon>Liliopsida</taxon>
        <taxon>Poales</taxon>
        <taxon>Poaceae</taxon>
        <taxon>PACMAD clade</taxon>
        <taxon>Panicoideae</taxon>
        <taxon>Panicodae</taxon>
        <taxon>Paniceae</taxon>
        <taxon>Panicinae</taxon>
        <taxon>Panicum</taxon>
        <taxon>Panicum sect. Panicum</taxon>
    </lineage>
</organism>
<evidence type="ECO:0000256" key="1">
    <source>
        <dbReference type="SAM" id="MobiDB-lite"/>
    </source>
</evidence>
<evidence type="ECO:0000313" key="3">
    <source>
        <dbReference type="Proteomes" id="UP000275267"/>
    </source>
</evidence>